<accession>A0A3A6WHZ7</accession>
<dbReference type="AlphaFoldDB" id="A0A3A6WHZ7"/>
<feature type="compositionally biased region" description="Polar residues" evidence="1">
    <location>
        <begin position="1"/>
        <end position="14"/>
    </location>
</feature>
<dbReference type="Proteomes" id="UP000277803">
    <property type="component" value="Unassembled WGS sequence"/>
</dbReference>
<evidence type="ECO:0000313" key="2">
    <source>
        <dbReference type="EMBL" id="RJY49971.1"/>
    </source>
</evidence>
<dbReference type="EMBL" id="QXZZ01000036">
    <property type="protein sequence ID" value="RJY49971.1"/>
    <property type="molecule type" value="Genomic_DNA"/>
</dbReference>
<organism evidence="2 3">
    <name type="scientific">Veillonella atypica</name>
    <dbReference type="NCBI Taxonomy" id="39777"/>
    <lineage>
        <taxon>Bacteria</taxon>
        <taxon>Bacillati</taxon>
        <taxon>Bacillota</taxon>
        <taxon>Negativicutes</taxon>
        <taxon>Veillonellales</taxon>
        <taxon>Veillonellaceae</taxon>
        <taxon>Veillonella</taxon>
    </lineage>
</organism>
<name>A0A3A6WHZ7_9FIRM</name>
<evidence type="ECO:0000313" key="3">
    <source>
        <dbReference type="Proteomes" id="UP000277803"/>
    </source>
</evidence>
<sequence>MDITVNSQNNTQIVDAQPPQEPTVDNQQQQVNTEPAQQQQVEQTNTEATATTQVDAQTNTVQEAMAQQKQTTEKLTEDLAQRNVDFKALEEEYTKNGNLSNASLEALANAGYPKEVVDAYINGVEATQEKFYNAVVGFAGGEDGYRQVAQFVQSQGQQAIDNFNSAINGGNLGVINMVIQGVKANMQAVNGTTNSTILGQTTGGTTANTNAFQTKQQMVEAISDPRYSTDPIYRKQVETKIMNSDFTM</sequence>
<dbReference type="RefSeq" id="WP_119982868.1">
    <property type="nucleotide sequence ID" value="NZ_QXZZ01000036.1"/>
</dbReference>
<evidence type="ECO:0000256" key="1">
    <source>
        <dbReference type="SAM" id="MobiDB-lite"/>
    </source>
</evidence>
<proteinExistence type="predicted"/>
<feature type="compositionally biased region" description="Low complexity" evidence="1">
    <location>
        <begin position="32"/>
        <end position="50"/>
    </location>
</feature>
<gene>
    <name evidence="2" type="ORF">D2965_08375</name>
</gene>
<feature type="region of interest" description="Disordered" evidence="1">
    <location>
        <begin position="1"/>
        <end position="50"/>
    </location>
</feature>
<protein>
    <submittedName>
        <fullName evidence="2">Uncharacterized protein</fullName>
    </submittedName>
</protein>
<dbReference type="InterPro" id="IPR008768">
    <property type="entry name" value="Gp9-like"/>
</dbReference>
<reference evidence="2 3" key="1">
    <citation type="submission" date="2018-09" db="EMBL/GenBank/DDBJ databases">
        <title>Genome sequence of Veillonella atypica isolated from periodontal Korean patients.</title>
        <authorList>
            <person name="Lee J.-H."/>
            <person name="Moon J.-H."/>
            <person name="Shin S.-Y."/>
        </authorList>
    </citation>
    <scope>NUCLEOTIDE SEQUENCE [LARGE SCALE GENOMIC DNA]</scope>
    <source>
        <strain evidence="2 3">KHUD_V1</strain>
    </source>
</reference>
<comment type="caution">
    <text evidence="2">The sequence shown here is derived from an EMBL/GenBank/DDBJ whole genome shotgun (WGS) entry which is preliminary data.</text>
</comment>
<dbReference type="Pfam" id="PF05396">
    <property type="entry name" value="Phage_T7_Capsid"/>
    <property type="match status" value="1"/>
</dbReference>